<evidence type="ECO:0000256" key="1">
    <source>
        <dbReference type="ARBA" id="ARBA00004651"/>
    </source>
</evidence>
<keyword evidence="3" id="KW-0813">Transport</keyword>
<feature type="transmembrane region" description="Helical" evidence="8">
    <location>
        <begin position="137"/>
        <end position="165"/>
    </location>
</feature>
<dbReference type="OrthoDB" id="9800873at2"/>
<dbReference type="AlphaFoldDB" id="A0A0G4JM79"/>
<evidence type="ECO:0000256" key="8">
    <source>
        <dbReference type="RuleBase" id="RU363041"/>
    </source>
</evidence>
<dbReference type="Proteomes" id="UP000270216">
    <property type="component" value="Unassembled WGS sequence"/>
</dbReference>
<dbReference type="InterPro" id="IPR002781">
    <property type="entry name" value="TM_pro_TauE-like"/>
</dbReference>
<keyword evidence="11" id="KW-1185">Reference proteome</keyword>
<feature type="transmembrane region" description="Helical" evidence="8">
    <location>
        <begin position="177"/>
        <end position="197"/>
    </location>
</feature>
<dbReference type="GeneID" id="47015181"/>
<comment type="similarity">
    <text evidence="2 8">Belongs to the 4-toluene sulfonate uptake permease (TSUP) (TC 2.A.102) family.</text>
</comment>
<keyword evidence="4 8" id="KW-1003">Cell membrane</keyword>
<evidence type="ECO:0000256" key="3">
    <source>
        <dbReference type="ARBA" id="ARBA00022448"/>
    </source>
</evidence>
<reference evidence="10 12" key="2">
    <citation type="submission" date="2019-08" db="EMBL/GenBank/DDBJ databases">
        <authorList>
            <person name="Peeters C."/>
        </authorList>
    </citation>
    <scope>NUCLEOTIDE SEQUENCE [LARGE SCALE GENOMIC DNA]</scope>
    <source>
        <strain evidence="10 12">LMG 18089</strain>
    </source>
</reference>
<protein>
    <recommendedName>
        <fullName evidence="8">Probable membrane transporter protein</fullName>
    </recommendedName>
</protein>
<comment type="subcellular location">
    <subcellularLocation>
        <location evidence="1 8">Cell membrane</location>
        <topology evidence="1 8">Multi-pass membrane protein</topology>
    </subcellularLocation>
</comment>
<dbReference type="EMBL" id="RWHX01000051">
    <property type="protein sequence ID" value="RSK76323.1"/>
    <property type="molecule type" value="Genomic_DNA"/>
</dbReference>
<evidence type="ECO:0000256" key="7">
    <source>
        <dbReference type="ARBA" id="ARBA00023136"/>
    </source>
</evidence>
<evidence type="ECO:0000313" key="10">
    <source>
        <dbReference type="EMBL" id="VVG71514.1"/>
    </source>
</evidence>
<dbReference type="RefSeq" id="WP_082117938.1">
    <property type="nucleotide sequence ID" value="NZ_CABPSX010000004.1"/>
</dbReference>
<keyword evidence="5 8" id="KW-0812">Transmembrane</keyword>
<dbReference type="Proteomes" id="UP000364291">
    <property type="component" value="Unassembled WGS sequence"/>
</dbReference>
<evidence type="ECO:0000313" key="9">
    <source>
        <dbReference type="EMBL" id="RSK76323.1"/>
    </source>
</evidence>
<evidence type="ECO:0000256" key="2">
    <source>
        <dbReference type="ARBA" id="ARBA00009142"/>
    </source>
</evidence>
<dbReference type="GO" id="GO:0005886">
    <property type="term" value="C:plasma membrane"/>
    <property type="evidence" value="ECO:0007669"/>
    <property type="project" value="UniProtKB-SubCell"/>
</dbReference>
<gene>
    <name evidence="9" type="ORF">EJE83_21250</name>
    <name evidence="10" type="ORF">PAP18089_02492</name>
</gene>
<dbReference type="Pfam" id="PF01925">
    <property type="entry name" value="TauE"/>
    <property type="match status" value="1"/>
</dbReference>
<sequence>MMNTQHLNDLIPLLSLGLATFLLAGFVKGVIGLGLPTVAVGLLGLAMPTAEAAALLIVPSLVTNVWQLLAGPRFAELAKRLWPMLIGIGIGTWAGGGWLANGGDFAGMALGVALLAYAALGLAAVRLHVPKSWPRAWVSALGGAIGVVTGLVTAATGVFVIPAVPFLQALDLDKDDLVQALGLSFTVSTIALAAGLARDGIFHGHAIGVSLLALAPALGGMFFGQWVRGRVSAVVFRRCFFVGLAMLGAELVIQHMR</sequence>
<evidence type="ECO:0000256" key="4">
    <source>
        <dbReference type="ARBA" id="ARBA00022475"/>
    </source>
</evidence>
<feature type="transmembrane region" description="Helical" evidence="8">
    <location>
        <begin position="105"/>
        <end position="125"/>
    </location>
</feature>
<feature type="transmembrane region" description="Helical" evidence="8">
    <location>
        <begin position="45"/>
        <end position="69"/>
    </location>
</feature>
<evidence type="ECO:0000313" key="12">
    <source>
        <dbReference type="Proteomes" id="UP000364291"/>
    </source>
</evidence>
<dbReference type="PANTHER" id="PTHR30269">
    <property type="entry name" value="TRANSMEMBRANE PROTEIN YFCA"/>
    <property type="match status" value="1"/>
</dbReference>
<keyword evidence="6 8" id="KW-1133">Transmembrane helix</keyword>
<evidence type="ECO:0000256" key="5">
    <source>
        <dbReference type="ARBA" id="ARBA00022692"/>
    </source>
</evidence>
<feature type="transmembrane region" description="Helical" evidence="8">
    <location>
        <begin position="204"/>
        <end position="223"/>
    </location>
</feature>
<organism evidence="10 12">
    <name type="scientific">Pandoraea apista</name>
    <dbReference type="NCBI Taxonomy" id="93218"/>
    <lineage>
        <taxon>Bacteria</taxon>
        <taxon>Pseudomonadati</taxon>
        <taxon>Pseudomonadota</taxon>
        <taxon>Betaproteobacteria</taxon>
        <taxon>Burkholderiales</taxon>
        <taxon>Burkholderiaceae</taxon>
        <taxon>Pandoraea</taxon>
    </lineage>
</organism>
<keyword evidence="7 8" id="KW-0472">Membrane</keyword>
<evidence type="ECO:0000313" key="11">
    <source>
        <dbReference type="Proteomes" id="UP000270216"/>
    </source>
</evidence>
<proteinExistence type="inferred from homology"/>
<feature type="transmembrane region" description="Helical" evidence="8">
    <location>
        <begin position="235"/>
        <end position="253"/>
    </location>
</feature>
<name>A0A0G4JM79_9BURK</name>
<feature type="transmembrane region" description="Helical" evidence="8">
    <location>
        <begin position="81"/>
        <end position="99"/>
    </location>
</feature>
<evidence type="ECO:0000256" key="6">
    <source>
        <dbReference type="ARBA" id="ARBA00022989"/>
    </source>
</evidence>
<reference evidence="9 11" key="1">
    <citation type="submission" date="2018-12" db="EMBL/GenBank/DDBJ databases">
        <title>Whole genome sequence of a Pandoraea apista isolate from a patient with cystic fibrosis.</title>
        <authorList>
            <person name="Kenna D.T."/>
            <person name="Turton J.F."/>
        </authorList>
    </citation>
    <scope>NUCLEOTIDE SEQUENCE [LARGE SCALE GENOMIC DNA]</scope>
    <source>
        <strain evidence="9 11">Pa13324</strain>
    </source>
</reference>
<dbReference type="EMBL" id="CABPSX010000004">
    <property type="protein sequence ID" value="VVG71514.1"/>
    <property type="molecule type" value="Genomic_DNA"/>
</dbReference>
<dbReference type="InterPro" id="IPR052017">
    <property type="entry name" value="TSUP"/>
</dbReference>
<dbReference type="STRING" id="93218.XM39_22720"/>
<dbReference type="PANTHER" id="PTHR30269:SF32">
    <property type="entry name" value="MEMBRANE TRANSPORTER PROTEIN-RELATED"/>
    <property type="match status" value="1"/>
</dbReference>
<accession>A0A0G4JM79</accession>